<proteinExistence type="predicted"/>
<evidence type="ECO:0000313" key="1">
    <source>
        <dbReference type="EMBL" id="RNL86046.1"/>
    </source>
</evidence>
<dbReference type="AlphaFoldDB" id="A0A3N0EDY4"/>
<comment type="caution">
    <text evidence="1">The sequence shown here is derived from an EMBL/GenBank/DDBJ whole genome shotgun (WGS) entry which is preliminary data.</text>
</comment>
<gene>
    <name evidence="1" type="ORF">EFW17_05775</name>
</gene>
<protein>
    <submittedName>
        <fullName evidence="1">DUF4276 family protein</fullName>
    </submittedName>
</protein>
<dbReference type="OrthoDB" id="283783at2"/>
<dbReference type="RefSeq" id="WP_123200240.1">
    <property type="nucleotide sequence ID" value="NZ_RJMB01000004.1"/>
</dbReference>
<dbReference type="InterPro" id="IPR025455">
    <property type="entry name" value="DUF4276"/>
</dbReference>
<evidence type="ECO:0000313" key="2">
    <source>
        <dbReference type="Proteomes" id="UP000269198"/>
    </source>
</evidence>
<sequence>MKSKTRRGGKSEIQLEVLVEEDSAHRLLSSTLGNWIPGNPNVRFGVRKFRGKPDLLEKLPRLLSGYAEQRRKGADVRVVVLVDQDEDNCAELKEKMECRARESGLNTPSQAGNEGYSVVNRIAVRELENWYFGDWKAVQSAFPKVKETSPEPYRSNADATTKKTSDAFGRILRSKGIRNQSKPDWAARIAPNLEPERNRSASFKAFLQGVRDLVNHR</sequence>
<keyword evidence="2" id="KW-1185">Reference proteome</keyword>
<organism evidence="1 2">
    <name type="scientific">Halostreptopolyspora alba</name>
    <dbReference type="NCBI Taxonomy" id="2487137"/>
    <lineage>
        <taxon>Bacteria</taxon>
        <taxon>Bacillati</taxon>
        <taxon>Actinomycetota</taxon>
        <taxon>Actinomycetes</taxon>
        <taxon>Streptosporangiales</taxon>
        <taxon>Nocardiopsidaceae</taxon>
        <taxon>Halostreptopolyspora</taxon>
    </lineage>
</organism>
<reference evidence="1 2" key="1">
    <citation type="submission" date="2018-11" db="EMBL/GenBank/DDBJ databases">
        <title>The genome draft of YIM 96095.</title>
        <authorList>
            <person name="Tang S.-K."/>
            <person name="Chunyu W.-X."/>
            <person name="Feng Y.-Z."/>
        </authorList>
    </citation>
    <scope>NUCLEOTIDE SEQUENCE [LARGE SCALE GENOMIC DNA]</scope>
    <source>
        <strain evidence="1 2">YIM 96095</strain>
    </source>
</reference>
<dbReference type="EMBL" id="RJMB01000004">
    <property type="protein sequence ID" value="RNL86046.1"/>
    <property type="molecule type" value="Genomic_DNA"/>
</dbReference>
<dbReference type="Proteomes" id="UP000269198">
    <property type="component" value="Unassembled WGS sequence"/>
</dbReference>
<dbReference type="Pfam" id="PF14103">
    <property type="entry name" value="DUF4276"/>
    <property type="match status" value="1"/>
</dbReference>
<name>A0A3N0EDY4_9ACTN</name>
<accession>A0A3N0EDY4</accession>